<protein>
    <recommendedName>
        <fullName evidence="3">Sterol desaturase</fullName>
    </recommendedName>
</protein>
<dbReference type="AlphaFoldDB" id="A0A383B574"/>
<keyword evidence="1" id="KW-1133">Transmembrane helix</keyword>
<evidence type="ECO:0008006" key="3">
    <source>
        <dbReference type="Google" id="ProtNLM"/>
    </source>
</evidence>
<proteinExistence type="predicted"/>
<dbReference type="EMBL" id="UINC01197695">
    <property type="protein sequence ID" value="SVE15306.1"/>
    <property type="molecule type" value="Genomic_DNA"/>
</dbReference>
<feature type="transmembrane region" description="Helical" evidence="1">
    <location>
        <begin position="49"/>
        <end position="70"/>
    </location>
</feature>
<evidence type="ECO:0000313" key="2">
    <source>
        <dbReference type="EMBL" id="SVE15306.1"/>
    </source>
</evidence>
<accession>A0A383B574</accession>
<organism evidence="2">
    <name type="scientific">marine metagenome</name>
    <dbReference type="NCBI Taxonomy" id="408172"/>
    <lineage>
        <taxon>unclassified sequences</taxon>
        <taxon>metagenomes</taxon>
        <taxon>ecological metagenomes</taxon>
    </lineage>
</organism>
<feature type="transmembrane region" description="Helical" evidence="1">
    <location>
        <begin position="90"/>
        <end position="112"/>
    </location>
</feature>
<feature type="transmembrane region" description="Helical" evidence="1">
    <location>
        <begin position="17"/>
        <end position="37"/>
    </location>
</feature>
<keyword evidence="1" id="KW-0472">Membrane</keyword>
<keyword evidence="1" id="KW-0812">Transmembrane</keyword>
<name>A0A383B574_9ZZZZ</name>
<sequence>MNDLIQYFAGIPTNARTIFLVSGLTFFLILESGIPLFRFQYNKVKHGFLNIFFTITTLVVNLLGAALILAAVQYNEIHTTGLLNWIHLPLWIEVIAGFLVLDLIGAWLIHWIEHK</sequence>
<reference evidence="2" key="1">
    <citation type="submission" date="2018-05" db="EMBL/GenBank/DDBJ databases">
        <authorList>
            <person name="Lanie J.A."/>
            <person name="Ng W.-L."/>
            <person name="Kazmierczak K.M."/>
            <person name="Andrzejewski T.M."/>
            <person name="Davidsen T.M."/>
            <person name="Wayne K.J."/>
            <person name="Tettelin H."/>
            <person name="Glass J.I."/>
            <person name="Rusch D."/>
            <person name="Podicherti R."/>
            <person name="Tsui H.-C.T."/>
            <person name="Winkler M.E."/>
        </authorList>
    </citation>
    <scope>NUCLEOTIDE SEQUENCE</scope>
</reference>
<feature type="non-terminal residue" evidence="2">
    <location>
        <position position="115"/>
    </location>
</feature>
<gene>
    <name evidence="2" type="ORF">METZ01_LOCUS468160</name>
</gene>
<evidence type="ECO:0000256" key="1">
    <source>
        <dbReference type="SAM" id="Phobius"/>
    </source>
</evidence>